<dbReference type="Pfam" id="PF06074">
    <property type="entry name" value="Portal_Mu"/>
    <property type="match status" value="1"/>
</dbReference>
<dbReference type="RefSeq" id="WP_151061922.1">
    <property type="nucleotide sequence ID" value="NZ_CACRTA010000013.1"/>
</dbReference>
<evidence type="ECO:0000313" key="1">
    <source>
        <dbReference type="EMBL" id="QEW38568.1"/>
    </source>
</evidence>
<dbReference type="Proteomes" id="UP000326091">
    <property type="component" value="Chromosome"/>
</dbReference>
<accession>A0A5P3B0F0</accession>
<evidence type="ECO:0000313" key="2">
    <source>
        <dbReference type="Proteomes" id="UP000326091"/>
    </source>
</evidence>
<sequence>MGKGRDKGVRIGNMDLARRADRKKVRDITVSLQLQTENLTRNDLRSWRHAWQQAINVEQPRRNRLYNIYTDVDVDGHLAGCVEQRTGFVMNKGFRIVDRSGAENEDLRELFETPWFKQWMRLSLESIYYGNSLIELGPVITVEDKPVFSSVSLIPRTHVVPEYGVIITSENDTWQSGYDYRSGPVSWWVTEAGGTHDLGLYLKCALHTIPKKNMASFWDMFGEIFGIPLRIGTTTSRDPKEFDKLERLLRNMGAASYGLFPEGTTIDIKESTRGDAYNVYDKRIERCNSEISKAVLTQTMTVDNGASLSQSKVHENMLDNLINKDADMIRDLVNWQLIPRMVKHGFPVKGYRFDWDDSVTYTPEQQVAYESMVMNHYEVDPKYIVNKYQIPIMTRKDRKEQLVKPFFD</sequence>
<organism evidence="1 2">
    <name type="scientific">Phocaeicola vulgatus</name>
    <name type="common">Bacteroides vulgatus</name>
    <dbReference type="NCBI Taxonomy" id="821"/>
    <lineage>
        <taxon>Bacteria</taxon>
        <taxon>Pseudomonadati</taxon>
        <taxon>Bacteroidota</taxon>
        <taxon>Bacteroidia</taxon>
        <taxon>Bacteroidales</taxon>
        <taxon>Bacteroidaceae</taxon>
        <taxon>Phocaeicola</taxon>
    </lineage>
</organism>
<dbReference type="EMBL" id="CP043529">
    <property type="protein sequence ID" value="QEW38568.1"/>
    <property type="molecule type" value="Genomic_DNA"/>
</dbReference>
<dbReference type="AlphaFoldDB" id="A0A5P3B0F0"/>
<evidence type="ECO:0008006" key="3">
    <source>
        <dbReference type="Google" id="ProtNLM"/>
    </source>
</evidence>
<gene>
    <name evidence="1" type="ORF">VIC01_04212</name>
</gene>
<name>A0A5P3B0F0_PHOVU</name>
<reference evidence="1 2" key="1">
    <citation type="submission" date="2019-09" db="EMBL/GenBank/DDBJ databases">
        <title>Commensal-derived Metabolites Govern Vibrio cholerae Pathogenesis in Host.</title>
        <authorList>
            <person name="Yoon S.S."/>
            <person name="Yoon M.Y."/>
        </authorList>
    </citation>
    <scope>NUCLEOTIDE SEQUENCE [LARGE SCALE GENOMIC DNA]</scope>
    <source>
        <strain evidence="1 2">VIC01</strain>
    </source>
</reference>
<dbReference type="InterPro" id="IPR009279">
    <property type="entry name" value="Portal_Mu"/>
</dbReference>
<proteinExistence type="predicted"/>
<protein>
    <recommendedName>
        <fullName evidence="3">DUF935 family protein</fullName>
    </recommendedName>
</protein>